<sequence>MEVVYPERVFDLSSGRSHRRLMSSINHSPSATDSTATSEDKSRIANGGSISVSFNSAAYRLPDTLDQLQTPVINRVTSEDSWPVFKPFESPRPLPLPGSMAAVTTQANIELLPTQLRRRKSARAINDSSSDEVISQFSQWDNYRNTSQQSRRNEQIASKPPIRRASVRRNDFTSKKEVQQSKESKKFLFHKGFFKKTKSQPVTRRFLRNRAGLNAVLNFIDLQSMSPSDVVSSDVATTYAPRKLLRRCPAIIESYKAPLREYVAAISRQGSVQRSSKSPLLAERPKTTKKRTALSRSHSTPSAIRHIRSSSYSPQSRIVHELWKEYLRLVIFQRIQLRLSLTNIDDSASVSSKASPELSPIAFSSYSPDKQNRKHKFYRVSSQESYYSSTPPITPSSNAVCAMRKAY</sequence>
<gene>
    <name evidence="2" type="ORF">HG535_0D00650</name>
</gene>
<evidence type="ECO:0000313" key="3">
    <source>
        <dbReference type="Proteomes" id="UP000509704"/>
    </source>
</evidence>
<dbReference type="GeneID" id="59236082"/>
<dbReference type="OrthoDB" id="4036037at2759"/>
<dbReference type="RefSeq" id="XP_037144086.1">
    <property type="nucleotide sequence ID" value="XM_037288191.1"/>
</dbReference>
<dbReference type="Proteomes" id="UP000509704">
    <property type="component" value="Chromosome 4"/>
</dbReference>
<proteinExistence type="predicted"/>
<dbReference type="AlphaFoldDB" id="A0A7H9B143"/>
<evidence type="ECO:0000313" key="2">
    <source>
        <dbReference type="EMBL" id="QLG72358.1"/>
    </source>
</evidence>
<organism evidence="2 3">
    <name type="scientific">Zygotorulaspora mrakii</name>
    <name type="common">Zygosaccharomyces mrakii</name>
    <dbReference type="NCBI Taxonomy" id="42260"/>
    <lineage>
        <taxon>Eukaryota</taxon>
        <taxon>Fungi</taxon>
        <taxon>Dikarya</taxon>
        <taxon>Ascomycota</taxon>
        <taxon>Saccharomycotina</taxon>
        <taxon>Saccharomycetes</taxon>
        <taxon>Saccharomycetales</taxon>
        <taxon>Saccharomycetaceae</taxon>
        <taxon>Zygotorulaspora</taxon>
    </lineage>
</organism>
<feature type="region of interest" description="Disordered" evidence="1">
    <location>
        <begin position="274"/>
        <end position="308"/>
    </location>
</feature>
<accession>A0A7H9B143</accession>
<name>A0A7H9B143_ZYGMR</name>
<dbReference type="KEGG" id="zmk:HG535_0D00650"/>
<evidence type="ECO:0000256" key="1">
    <source>
        <dbReference type="SAM" id="MobiDB-lite"/>
    </source>
</evidence>
<protein>
    <submittedName>
        <fullName evidence="2">Uncharacterized protein</fullName>
    </submittedName>
</protein>
<reference evidence="2 3" key="1">
    <citation type="submission" date="2020-07" db="EMBL/GenBank/DDBJ databases">
        <title>The yeast mating-type switching endonuclease HO is a domesticated member of an unorthodox homing genetic element family.</title>
        <authorList>
            <person name="Coughlan A.Y."/>
            <person name="Lombardi L."/>
            <person name="Braun-Galleani S."/>
            <person name="Martos A.R."/>
            <person name="Galeote V."/>
            <person name="Bigey F."/>
            <person name="Dequin S."/>
            <person name="Byrne K.P."/>
            <person name="Wolfe K.H."/>
        </authorList>
    </citation>
    <scope>NUCLEOTIDE SEQUENCE [LARGE SCALE GENOMIC DNA]</scope>
    <source>
        <strain evidence="2 3">NRRL Y-6702</strain>
    </source>
</reference>
<dbReference type="EMBL" id="CP058607">
    <property type="protein sequence ID" value="QLG72358.1"/>
    <property type="molecule type" value="Genomic_DNA"/>
</dbReference>
<keyword evidence="3" id="KW-1185">Reference proteome</keyword>